<feature type="compositionally biased region" description="Basic and acidic residues" evidence="1">
    <location>
        <begin position="32"/>
        <end position="49"/>
    </location>
</feature>
<dbReference type="KEGG" id="ehx:EMIHUDRAFT_107883"/>
<reference evidence="3" key="2">
    <citation type="submission" date="2024-10" db="UniProtKB">
        <authorList>
            <consortium name="EnsemblProtists"/>
        </authorList>
    </citation>
    <scope>IDENTIFICATION</scope>
</reference>
<reference evidence="4" key="1">
    <citation type="journal article" date="2013" name="Nature">
        <title>Pan genome of the phytoplankton Emiliania underpins its global distribution.</title>
        <authorList>
            <person name="Read B.A."/>
            <person name="Kegel J."/>
            <person name="Klute M.J."/>
            <person name="Kuo A."/>
            <person name="Lefebvre S.C."/>
            <person name="Maumus F."/>
            <person name="Mayer C."/>
            <person name="Miller J."/>
            <person name="Monier A."/>
            <person name="Salamov A."/>
            <person name="Young J."/>
            <person name="Aguilar M."/>
            <person name="Claverie J.M."/>
            <person name="Frickenhaus S."/>
            <person name="Gonzalez K."/>
            <person name="Herman E.K."/>
            <person name="Lin Y.C."/>
            <person name="Napier J."/>
            <person name="Ogata H."/>
            <person name="Sarno A.F."/>
            <person name="Shmutz J."/>
            <person name="Schroeder D."/>
            <person name="de Vargas C."/>
            <person name="Verret F."/>
            <person name="von Dassow P."/>
            <person name="Valentin K."/>
            <person name="Van de Peer Y."/>
            <person name="Wheeler G."/>
            <person name="Dacks J.B."/>
            <person name="Delwiche C.F."/>
            <person name="Dyhrman S.T."/>
            <person name="Glockner G."/>
            <person name="John U."/>
            <person name="Richards T."/>
            <person name="Worden A.Z."/>
            <person name="Zhang X."/>
            <person name="Grigoriev I.V."/>
            <person name="Allen A.E."/>
            <person name="Bidle K."/>
            <person name="Borodovsky M."/>
            <person name="Bowler C."/>
            <person name="Brownlee C."/>
            <person name="Cock J.M."/>
            <person name="Elias M."/>
            <person name="Gladyshev V.N."/>
            <person name="Groth M."/>
            <person name="Guda C."/>
            <person name="Hadaegh A."/>
            <person name="Iglesias-Rodriguez M.D."/>
            <person name="Jenkins J."/>
            <person name="Jones B.M."/>
            <person name="Lawson T."/>
            <person name="Leese F."/>
            <person name="Lindquist E."/>
            <person name="Lobanov A."/>
            <person name="Lomsadze A."/>
            <person name="Malik S.B."/>
            <person name="Marsh M.E."/>
            <person name="Mackinder L."/>
            <person name="Mock T."/>
            <person name="Mueller-Roeber B."/>
            <person name="Pagarete A."/>
            <person name="Parker M."/>
            <person name="Probert I."/>
            <person name="Quesneville H."/>
            <person name="Raines C."/>
            <person name="Rensing S.A."/>
            <person name="Riano-Pachon D.M."/>
            <person name="Richier S."/>
            <person name="Rokitta S."/>
            <person name="Shiraiwa Y."/>
            <person name="Soanes D.M."/>
            <person name="van der Giezen M."/>
            <person name="Wahlund T.M."/>
            <person name="Williams B."/>
            <person name="Wilson W."/>
            <person name="Wolfe G."/>
            <person name="Wurch L.L."/>
        </authorList>
    </citation>
    <scope>NUCLEOTIDE SEQUENCE</scope>
</reference>
<evidence type="ECO:0000313" key="3">
    <source>
        <dbReference type="EnsemblProtists" id="EOD04028"/>
    </source>
</evidence>
<sequence length="247" mass="25251">MAAGAAAGAVDSLGYTAETISGAFDDTGDIAEDGKAAGSDRDRSPRVIEDEGGEDEGGVGEGGAGEGGAGEGGADDCGEEEDEDADEDEDEDERQTKAMLLGIGYSPAQIKEATIAAHGDVQGAAERLLDANAGMDKDGAAALSPSHAAQAGPPLRARRAGQRHGQLHSRSHQAVHSDRQSPPGQRPGGIASRLVALEGRVGLTGSVGPPLPRIIELELLAGLFRPSVQCFAVRLDALEQWVEENGL</sequence>
<organism evidence="3 4">
    <name type="scientific">Emiliania huxleyi (strain CCMP1516)</name>
    <dbReference type="NCBI Taxonomy" id="280463"/>
    <lineage>
        <taxon>Eukaryota</taxon>
        <taxon>Haptista</taxon>
        <taxon>Haptophyta</taxon>
        <taxon>Prymnesiophyceae</taxon>
        <taxon>Isochrysidales</taxon>
        <taxon>Noelaerhabdaceae</taxon>
        <taxon>Emiliania</taxon>
    </lineage>
</organism>
<dbReference type="PaxDb" id="2903-EOD04028"/>
<dbReference type="EnsemblProtists" id="EOD04028">
    <property type="protein sequence ID" value="EOD04028"/>
    <property type="gene ID" value="EMIHUDRAFT_107883"/>
</dbReference>
<protein>
    <recommendedName>
        <fullName evidence="2">UBA domain-containing protein</fullName>
    </recommendedName>
</protein>
<feature type="region of interest" description="Disordered" evidence="1">
    <location>
        <begin position="137"/>
        <end position="190"/>
    </location>
</feature>
<dbReference type="Proteomes" id="UP000013827">
    <property type="component" value="Unassembled WGS sequence"/>
</dbReference>
<dbReference type="HOGENOM" id="CLU_1126260_0_0_1"/>
<evidence type="ECO:0000259" key="2">
    <source>
        <dbReference type="PROSITE" id="PS50030"/>
    </source>
</evidence>
<evidence type="ECO:0000256" key="1">
    <source>
        <dbReference type="SAM" id="MobiDB-lite"/>
    </source>
</evidence>
<feature type="compositionally biased region" description="Low complexity" evidence="1">
    <location>
        <begin position="140"/>
        <end position="151"/>
    </location>
</feature>
<dbReference type="RefSeq" id="XP_005756457.1">
    <property type="nucleotide sequence ID" value="XM_005756400.1"/>
</dbReference>
<dbReference type="AlphaFoldDB" id="A0A0D3HYE3"/>
<accession>A0A0D3HYE3</accession>
<name>A0A0D3HYE3_EMIH1</name>
<feature type="domain" description="UBA" evidence="2">
    <location>
        <begin position="90"/>
        <end position="131"/>
    </location>
</feature>
<dbReference type="GeneID" id="17250234"/>
<keyword evidence="4" id="KW-1185">Reference proteome</keyword>
<feature type="compositionally biased region" description="Acidic residues" evidence="1">
    <location>
        <begin position="73"/>
        <end position="93"/>
    </location>
</feature>
<feature type="compositionally biased region" description="Basic residues" evidence="1">
    <location>
        <begin position="156"/>
        <end position="173"/>
    </location>
</feature>
<dbReference type="InterPro" id="IPR015940">
    <property type="entry name" value="UBA"/>
</dbReference>
<evidence type="ECO:0000313" key="4">
    <source>
        <dbReference type="Proteomes" id="UP000013827"/>
    </source>
</evidence>
<dbReference type="PROSITE" id="PS50030">
    <property type="entry name" value="UBA"/>
    <property type="match status" value="1"/>
</dbReference>
<feature type="region of interest" description="Disordered" evidence="1">
    <location>
        <begin position="21"/>
        <end position="99"/>
    </location>
</feature>
<proteinExistence type="predicted"/>
<feature type="compositionally biased region" description="Gly residues" evidence="1">
    <location>
        <begin position="59"/>
        <end position="72"/>
    </location>
</feature>